<dbReference type="STRING" id="858619.CVAR_0655"/>
<feature type="transmembrane region" description="Helical" evidence="1">
    <location>
        <begin position="131"/>
        <end position="152"/>
    </location>
</feature>
<dbReference type="KEGG" id="cva:CVAR_0655"/>
<dbReference type="Pfam" id="PF06966">
    <property type="entry name" value="DUF1295"/>
    <property type="match status" value="1"/>
</dbReference>
<dbReference type="EMBL" id="CP002917">
    <property type="protein sequence ID" value="AEK36008.1"/>
    <property type="molecule type" value="Genomic_DNA"/>
</dbReference>
<evidence type="ECO:0000313" key="2">
    <source>
        <dbReference type="EMBL" id="AEK36008.1"/>
    </source>
</evidence>
<dbReference type="PROSITE" id="PS50244">
    <property type="entry name" value="S5A_REDUCTASE"/>
    <property type="match status" value="1"/>
</dbReference>
<feature type="transmembrane region" description="Helical" evidence="1">
    <location>
        <begin position="204"/>
        <end position="223"/>
    </location>
</feature>
<keyword evidence="1" id="KW-0812">Transmembrane</keyword>
<evidence type="ECO:0000313" key="3">
    <source>
        <dbReference type="Proteomes" id="UP000006659"/>
    </source>
</evidence>
<evidence type="ECO:0000256" key="1">
    <source>
        <dbReference type="SAM" id="Phobius"/>
    </source>
</evidence>
<dbReference type="GO" id="GO:0016020">
    <property type="term" value="C:membrane"/>
    <property type="evidence" value="ECO:0007669"/>
    <property type="project" value="TreeGrafter"/>
</dbReference>
<accession>G0HDJ9</accession>
<organism evidence="2 3">
    <name type="scientific">Corynebacterium variabile (strain DSM 44702 / CIP 107183 / JCM 12073 / NCIMB 30131)</name>
    <name type="common">Corynebacterium mooreparkense</name>
    <dbReference type="NCBI Taxonomy" id="858619"/>
    <lineage>
        <taxon>Bacteria</taxon>
        <taxon>Bacillati</taxon>
        <taxon>Actinomycetota</taxon>
        <taxon>Actinomycetes</taxon>
        <taxon>Mycobacteriales</taxon>
        <taxon>Corynebacteriaceae</taxon>
        <taxon>Corynebacterium</taxon>
    </lineage>
</organism>
<reference evidence="2 3" key="1">
    <citation type="journal article" date="2011" name="BMC Genomics">
        <title>Complete genome sequence of Corynebacterium variabile DSM 44702 isolated from the surface of smear-ripened cheeses and insights into cheese ripening and flavor generation.</title>
        <authorList>
            <person name="Schroeder J."/>
            <person name="Maus I."/>
            <person name="Trost E."/>
            <person name="Tauch A."/>
        </authorList>
    </citation>
    <scope>NUCLEOTIDE SEQUENCE [LARGE SCALE GENOMIC DNA]</scope>
    <source>
        <strain evidence="3">DSM 44702 / JCM 12073 / NCIMB 30131</strain>
    </source>
</reference>
<name>G0HDJ9_CORVD</name>
<dbReference type="eggNOG" id="COG3752">
    <property type="taxonomic scope" value="Bacteria"/>
</dbReference>
<dbReference type="InterPro" id="IPR010721">
    <property type="entry name" value="UstE-like"/>
</dbReference>
<dbReference type="Proteomes" id="UP000006659">
    <property type="component" value="Chromosome"/>
</dbReference>
<dbReference type="Gene3D" id="1.20.120.1630">
    <property type="match status" value="1"/>
</dbReference>
<dbReference type="HOGENOM" id="CLU_043418_3_1_11"/>
<protein>
    <submittedName>
        <fullName evidence="2">Putative membrane protein</fullName>
    </submittedName>
</protein>
<feature type="transmembrane region" description="Helical" evidence="1">
    <location>
        <begin position="182"/>
        <end position="198"/>
    </location>
</feature>
<dbReference type="PANTHER" id="PTHR32251">
    <property type="entry name" value="3-OXO-5-ALPHA-STEROID 4-DEHYDROGENASE"/>
    <property type="match status" value="1"/>
</dbReference>
<keyword evidence="1" id="KW-1133">Transmembrane helix</keyword>
<keyword evidence="1" id="KW-0472">Membrane</keyword>
<dbReference type="PANTHER" id="PTHR32251:SF17">
    <property type="entry name" value="STEROID 5-ALPHA REDUCTASE C-TERMINAL DOMAIN-CONTAINING PROTEIN"/>
    <property type="match status" value="1"/>
</dbReference>
<dbReference type="AlphaFoldDB" id="G0HDJ9"/>
<proteinExistence type="predicted"/>
<gene>
    <name evidence="2" type="ordered locus">CVAR_0655</name>
</gene>
<feature type="transmembrane region" description="Helical" evidence="1">
    <location>
        <begin position="31"/>
        <end position="64"/>
    </location>
</feature>
<sequence length="256" mass="27193">MVAVAAMLTVGAVIRKSGRVGVIDVLWGPLILVSSLAAAVTGTVLGTAEAPVWLLLAMVAVWAGRLSRHLGTRFGHDVEDPRYTDLMDKPAANLLRSVLLPQGGVAWLVSIPLQVASIAGSAEPGGTGGTLWWIVISGLVVAVVGLVVETIADRQLDAFRQEGGHGRVMDCGLWSWSRHPNYFGESVIWWGIWIAVAGTGPGSVAILCALISPVAMTVTLVWGSGARILEKRMAGRQGWDDYRRRTSKFIPLPPGS</sequence>
<feature type="transmembrane region" description="Helical" evidence="1">
    <location>
        <begin position="98"/>
        <end position="119"/>
    </location>
</feature>